<evidence type="ECO:0000313" key="1">
    <source>
        <dbReference type="EMBL" id="GAA2093002.1"/>
    </source>
</evidence>
<dbReference type="PROSITE" id="PS00134">
    <property type="entry name" value="TRYPSIN_HIS"/>
    <property type="match status" value="1"/>
</dbReference>
<dbReference type="Proteomes" id="UP001500897">
    <property type="component" value="Unassembled WGS sequence"/>
</dbReference>
<name>A0ABN2WI91_9ACTN</name>
<evidence type="ECO:0008006" key="3">
    <source>
        <dbReference type="Google" id="ProtNLM"/>
    </source>
</evidence>
<comment type="caution">
    <text evidence="1">The sequence shown here is derived from an EMBL/GenBank/DDBJ whole genome shotgun (WGS) entry which is preliminary data.</text>
</comment>
<protein>
    <recommendedName>
        <fullName evidence="3">Trypsin</fullName>
    </recommendedName>
</protein>
<accession>A0ABN2WI91</accession>
<dbReference type="InterPro" id="IPR043504">
    <property type="entry name" value="Peptidase_S1_PA_chymotrypsin"/>
</dbReference>
<evidence type="ECO:0000313" key="2">
    <source>
        <dbReference type="Proteomes" id="UP001500897"/>
    </source>
</evidence>
<gene>
    <name evidence="1" type="ORF">GCM10009759_19120</name>
</gene>
<keyword evidence="2" id="KW-1185">Reference proteome</keyword>
<sequence>MAGSAMTAGAPVATAKTMTVEEFSKLSLAQQTKILTPLRAIANALGDQGRGKHADTYGSLVIDAPAGSVTLFATDDSKASSLIADAKQEHPEINTGLIKVAKAAHTRTELESARNKILTDIDAKKITFPIYSISLSGDASGLEVTTGKSSASGSGAAALAPNAQTTSADQVKTALGGSVNVNLVEGAPLHTNEWRWNDSAPYVAGDYVGDTSGHRCTTGAAVYNGTGDWILTASHCFPPNDAAWGNSDQDPNHDLRYWSQGNYVGQVTNVNTWWDMEALWTQKSGGQGAVSLEADQPWGRYYPVTSVQYSYKGDWVCQDGVTAYFTGQGVPCGIQVTDDDTTWTPDAPFWWDNTRHTSRGVCGYASGYGADHGDSGALVFTVEGDNRQARGSVSAGSDVHHVCWTETKDYLQAVGVFLSPYV</sequence>
<dbReference type="SUPFAM" id="SSF50494">
    <property type="entry name" value="Trypsin-like serine proteases"/>
    <property type="match status" value="1"/>
</dbReference>
<organism evidence="1 2">
    <name type="scientific">Kitasatospora saccharophila</name>
    <dbReference type="NCBI Taxonomy" id="407973"/>
    <lineage>
        <taxon>Bacteria</taxon>
        <taxon>Bacillati</taxon>
        <taxon>Actinomycetota</taxon>
        <taxon>Actinomycetes</taxon>
        <taxon>Kitasatosporales</taxon>
        <taxon>Streptomycetaceae</taxon>
        <taxon>Kitasatospora</taxon>
    </lineage>
</organism>
<dbReference type="InterPro" id="IPR018114">
    <property type="entry name" value="TRYPSIN_HIS"/>
</dbReference>
<reference evidence="1 2" key="1">
    <citation type="journal article" date="2019" name="Int. J. Syst. Evol. Microbiol.">
        <title>The Global Catalogue of Microorganisms (GCM) 10K type strain sequencing project: providing services to taxonomists for standard genome sequencing and annotation.</title>
        <authorList>
            <consortium name="The Broad Institute Genomics Platform"/>
            <consortium name="The Broad Institute Genome Sequencing Center for Infectious Disease"/>
            <person name="Wu L."/>
            <person name="Ma J."/>
        </authorList>
    </citation>
    <scope>NUCLEOTIDE SEQUENCE [LARGE SCALE GENOMIC DNA]</scope>
    <source>
        <strain evidence="1 2">JCM 14559</strain>
    </source>
</reference>
<proteinExistence type="predicted"/>
<dbReference type="Gene3D" id="2.40.10.10">
    <property type="entry name" value="Trypsin-like serine proteases"/>
    <property type="match status" value="2"/>
</dbReference>
<dbReference type="InterPro" id="IPR009003">
    <property type="entry name" value="Peptidase_S1_PA"/>
</dbReference>
<dbReference type="EMBL" id="BAAANS010000010">
    <property type="protein sequence ID" value="GAA2093002.1"/>
    <property type="molecule type" value="Genomic_DNA"/>
</dbReference>